<evidence type="ECO:0000313" key="14">
    <source>
        <dbReference type="Proteomes" id="UP000035553"/>
    </source>
</evidence>
<dbReference type="EC" id="5.3.3.2" evidence="11"/>
<comment type="subunit">
    <text evidence="10 11">Homooctamer. Dimer of tetramers.</text>
</comment>
<dbReference type="RefSeq" id="WP_010026964.1">
    <property type="nucleotide sequence ID" value="NZ_AFVQ02000031.1"/>
</dbReference>
<dbReference type="GO" id="GO:0008299">
    <property type="term" value="P:isoprenoid biosynthetic process"/>
    <property type="evidence" value="ECO:0007669"/>
    <property type="project" value="UniProtKB-UniRule"/>
</dbReference>
<feature type="binding site" evidence="11">
    <location>
        <position position="181"/>
    </location>
    <ligand>
        <name>FMN</name>
        <dbReference type="ChEBI" id="CHEBI:58210"/>
    </ligand>
</feature>
<dbReference type="Gene3D" id="3.20.20.70">
    <property type="entry name" value="Aldolase class I"/>
    <property type="match status" value="1"/>
</dbReference>
<dbReference type="GO" id="GO:0005737">
    <property type="term" value="C:cytoplasm"/>
    <property type="evidence" value="ECO:0007669"/>
    <property type="project" value="UniProtKB-SubCell"/>
</dbReference>
<dbReference type="PIRSF" id="PIRSF003314">
    <property type="entry name" value="IPP_isomerase"/>
    <property type="match status" value="1"/>
</dbReference>
<dbReference type="GO" id="GO:0000287">
    <property type="term" value="F:magnesium ion binding"/>
    <property type="evidence" value="ECO:0007669"/>
    <property type="project" value="UniProtKB-UniRule"/>
</dbReference>
<comment type="similarity">
    <text evidence="11">Belongs to the IPP isomerase type 2 family.</text>
</comment>
<dbReference type="GO" id="GO:0070402">
    <property type="term" value="F:NADPH binding"/>
    <property type="evidence" value="ECO:0007669"/>
    <property type="project" value="UniProtKB-UniRule"/>
</dbReference>
<evidence type="ECO:0000256" key="2">
    <source>
        <dbReference type="ARBA" id="ARBA00022490"/>
    </source>
</evidence>
<dbReference type="GO" id="GO:0016491">
    <property type="term" value="F:oxidoreductase activity"/>
    <property type="evidence" value="ECO:0007669"/>
    <property type="project" value="InterPro"/>
</dbReference>
<keyword evidence="3 11" id="KW-0285">Flavoprotein</keyword>
<comment type="function">
    <text evidence="11">Involved in the biosynthesis of isoprenoids. Catalyzes the 1,3-allylic rearrangement of the homoallylic substrate isopentenyl (IPP) to its allylic isomer, dimethylallyl diphosphate (DMAPP).</text>
</comment>
<keyword evidence="7 11" id="KW-0521">NADP</keyword>
<gene>
    <name evidence="11" type="primary">fni</name>
    <name evidence="13" type="ORF">SINU_02415</name>
</gene>
<keyword evidence="14" id="KW-1185">Reference proteome</keyword>
<feature type="binding site" evidence="11">
    <location>
        <begin position="90"/>
        <end position="92"/>
    </location>
    <ligand>
        <name>substrate</name>
    </ligand>
</feature>
<dbReference type="STRING" id="1069536.SINU_02415"/>
<feature type="binding site" evidence="11">
    <location>
        <begin position="278"/>
        <end position="279"/>
    </location>
    <ligand>
        <name>FMN</name>
        <dbReference type="ChEBI" id="CHEBI:58210"/>
    </ligand>
</feature>
<evidence type="ECO:0000259" key="12">
    <source>
        <dbReference type="Pfam" id="PF01070"/>
    </source>
</evidence>
<comment type="caution">
    <text evidence="13">The sequence shown here is derived from an EMBL/GenBank/DDBJ whole genome shotgun (WGS) entry which is preliminary data.</text>
</comment>
<dbReference type="GO" id="GO:0010181">
    <property type="term" value="F:FMN binding"/>
    <property type="evidence" value="ECO:0007669"/>
    <property type="project" value="UniProtKB-UniRule"/>
</dbReference>
<evidence type="ECO:0000256" key="7">
    <source>
        <dbReference type="ARBA" id="ARBA00022857"/>
    </source>
</evidence>
<keyword evidence="9 11" id="KW-0413">Isomerase</keyword>
<feature type="binding site" evidence="11">
    <location>
        <begin position="60"/>
        <end position="62"/>
    </location>
    <ligand>
        <name>FMN</name>
        <dbReference type="ChEBI" id="CHEBI:58210"/>
    </ligand>
</feature>
<organism evidence="13 14">
    <name type="scientific">Sporolactobacillus inulinus CASD</name>
    <dbReference type="NCBI Taxonomy" id="1069536"/>
    <lineage>
        <taxon>Bacteria</taxon>
        <taxon>Bacillati</taxon>
        <taxon>Bacillota</taxon>
        <taxon>Bacilli</taxon>
        <taxon>Bacillales</taxon>
        <taxon>Sporolactobacillaceae</taxon>
        <taxon>Sporolactobacillus</taxon>
    </lineage>
</organism>
<evidence type="ECO:0000256" key="1">
    <source>
        <dbReference type="ARBA" id="ARBA00001917"/>
    </source>
</evidence>
<feature type="binding site" evidence="11">
    <location>
        <begin position="257"/>
        <end position="259"/>
    </location>
    <ligand>
        <name>FMN</name>
        <dbReference type="ChEBI" id="CHEBI:58210"/>
    </ligand>
</feature>
<dbReference type="SUPFAM" id="SSF51395">
    <property type="entry name" value="FMN-linked oxidoreductases"/>
    <property type="match status" value="1"/>
</dbReference>
<dbReference type="EMBL" id="AFVQ02000031">
    <property type="protein sequence ID" value="KLI03501.1"/>
    <property type="molecule type" value="Genomic_DNA"/>
</dbReference>
<reference evidence="13 14" key="1">
    <citation type="journal article" date="2011" name="J. Bacteriol.">
        <title>Draft genome sequence of Sporolactobacillus inulinus strain CASD, an efficient D-lactic acid-producing bacterium with high-concentration lactate tolerance capability.</title>
        <authorList>
            <person name="Yu B."/>
            <person name="Su F."/>
            <person name="Wang L."/>
            <person name="Xu K."/>
            <person name="Zhao B."/>
            <person name="Xu P."/>
        </authorList>
    </citation>
    <scope>NUCLEOTIDE SEQUENCE [LARGE SCALE GENOMIC DNA]</scope>
    <source>
        <strain evidence="13 14">CASD</strain>
    </source>
</reference>
<protein>
    <recommendedName>
        <fullName evidence="11">Isopentenyl-diphosphate delta-isomerase</fullName>
        <shortName evidence="11">IPP isomerase</shortName>
        <ecNumber evidence="11">5.3.3.2</ecNumber>
    </recommendedName>
    <alternativeName>
        <fullName evidence="11">Isopentenyl diphosphate:dimethylallyl diphosphate isomerase</fullName>
    </alternativeName>
    <alternativeName>
        <fullName evidence="11">Isopentenyl pyrophosphate isomerase</fullName>
    </alternativeName>
    <alternativeName>
        <fullName evidence="11">Type 2 isopentenyl diphosphate isomerase</fullName>
        <shortName evidence="11">IDI-2</shortName>
    </alternativeName>
</protein>
<name>A0A0U1QRS1_9BACL</name>
<evidence type="ECO:0000256" key="3">
    <source>
        <dbReference type="ARBA" id="ARBA00022630"/>
    </source>
</evidence>
<dbReference type="PANTHER" id="PTHR43665:SF1">
    <property type="entry name" value="ISOPENTENYL-DIPHOSPHATE DELTA-ISOMERASE"/>
    <property type="match status" value="1"/>
</dbReference>
<comment type="cofactor">
    <cofactor evidence="11">
        <name>NADPH</name>
        <dbReference type="ChEBI" id="CHEBI:57783"/>
    </cofactor>
</comment>
<keyword evidence="5 11" id="KW-0479">Metal-binding</keyword>
<feature type="binding site" evidence="11">
    <location>
        <position position="150"/>
    </location>
    <ligand>
        <name>Mg(2+)</name>
        <dbReference type="ChEBI" id="CHEBI:18420"/>
    </ligand>
</feature>
<comment type="caution">
    <text evidence="11">Lacks conserved residue(s) required for the propagation of feature annotation.</text>
</comment>
<feature type="binding site" evidence="11">
    <location>
        <position position="119"/>
    </location>
    <ligand>
        <name>FMN</name>
        <dbReference type="ChEBI" id="CHEBI:58210"/>
    </ligand>
</feature>
<dbReference type="InterPro" id="IPR000262">
    <property type="entry name" value="FMN-dep_DH"/>
</dbReference>
<dbReference type="OrthoDB" id="9795032at2"/>
<keyword evidence="2 11" id="KW-0963">Cytoplasm</keyword>
<comment type="catalytic activity">
    <reaction evidence="11">
        <text>isopentenyl diphosphate = dimethylallyl diphosphate</text>
        <dbReference type="Rhea" id="RHEA:23284"/>
        <dbReference type="ChEBI" id="CHEBI:57623"/>
        <dbReference type="ChEBI" id="CHEBI:128769"/>
        <dbReference type="EC" id="5.3.3.2"/>
    </reaction>
</comment>
<dbReference type="GO" id="GO:0004452">
    <property type="term" value="F:isopentenyl-diphosphate delta-isomerase activity"/>
    <property type="evidence" value="ECO:0007669"/>
    <property type="project" value="UniProtKB-UniRule"/>
</dbReference>
<evidence type="ECO:0000256" key="8">
    <source>
        <dbReference type="ARBA" id="ARBA00023229"/>
    </source>
</evidence>
<dbReference type="CDD" id="cd02811">
    <property type="entry name" value="IDI-2_FMN"/>
    <property type="match status" value="1"/>
</dbReference>
<feature type="binding site" evidence="11">
    <location>
        <position position="90"/>
    </location>
    <ligand>
        <name>FMN</name>
        <dbReference type="ChEBI" id="CHEBI:58210"/>
    </ligand>
</feature>
<evidence type="ECO:0000256" key="4">
    <source>
        <dbReference type="ARBA" id="ARBA00022643"/>
    </source>
</evidence>
<dbReference type="Proteomes" id="UP000035553">
    <property type="component" value="Unassembled WGS sequence"/>
</dbReference>
<dbReference type="NCBIfam" id="TIGR02151">
    <property type="entry name" value="IPP_isom_2"/>
    <property type="match status" value="1"/>
</dbReference>
<sequence>MESRKDQHVRLFQETHQKHTNDFDSVKFIHDALPEMSLKQVNYTTDLSFGRWPVPFFINGMTGGSAKTKKINECLSKAAAETGLAVASGSQKAALRDPELRDTFQVLRRVNPNGFIFANIGAELDGEQAKRAVAMLEANGLQVHLNAPQEIVMPEGDRDFSSWLKNLERIVRSVDVPVVVKEVGFGMSRATYQKLINAGAAAIDVAGNGGVNFITIENLRRERARFDYLQDWGQSTVISMLEAQPYIDQTVFFASGGVRNPLDVLKALALGARAVGISGTFLHTALAEGKDGLIAQINEWKEQMNQIMLLLGCSNVQALRNKNLILSGAPFEWARLRGPRPEALATRSGKGTEKA</sequence>
<feature type="domain" description="FMN-dependent dehydrogenase" evidence="12">
    <location>
        <begin position="156"/>
        <end position="323"/>
    </location>
</feature>
<accession>A0A0U1QRS1</accession>
<dbReference type="PANTHER" id="PTHR43665">
    <property type="entry name" value="ISOPENTENYL-DIPHOSPHATE DELTA-ISOMERASE"/>
    <property type="match status" value="1"/>
</dbReference>
<dbReference type="AlphaFoldDB" id="A0A0U1QRS1"/>
<evidence type="ECO:0000256" key="11">
    <source>
        <dbReference type="HAMAP-Rule" id="MF_00354"/>
    </source>
</evidence>
<evidence type="ECO:0000256" key="6">
    <source>
        <dbReference type="ARBA" id="ARBA00022842"/>
    </source>
</evidence>
<keyword evidence="6 11" id="KW-0460">Magnesium</keyword>
<evidence type="ECO:0000256" key="10">
    <source>
        <dbReference type="ARBA" id="ARBA00025810"/>
    </source>
</evidence>
<keyword evidence="4 11" id="KW-0288">FMN</keyword>
<dbReference type="HAMAP" id="MF_00354">
    <property type="entry name" value="Idi_2"/>
    <property type="match status" value="1"/>
</dbReference>
<comment type="subcellular location">
    <subcellularLocation>
        <location evidence="11">Cytoplasm</location>
    </subcellularLocation>
</comment>
<dbReference type="Pfam" id="PF01070">
    <property type="entry name" value="FMN_dh"/>
    <property type="match status" value="1"/>
</dbReference>
<proteinExistence type="inferred from homology"/>
<evidence type="ECO:0000313" key="13">
    <source>
        <dbReference type="EMBL" id="KLI03501.1"/>
    </source>
</evidence>
<dbReference type="InterPro" id="IPR013785">
    <property type="entry name" value="Aldolase_TIM"/>
</dbReference>
<evidence type="ECO:0000256" key="5">
    <source>
        <dbReference type="ARBA" id="ARBA00022723"/>
    </source>
</evidence>
<comment type="cofactor">
    <cofactor evidence="1 11">
        <name>FMN</name>
        <dbReference type="ChEBI" id="CHEBI:58210"/>
    </cofactor>
</comment>
<feature type="binding site" evidence="11">
    <location>
        <position position="149"/>
    </location>
    <ligand>
        <name>substrate</name>
    </ligand>
</feature>
<dbReference type="InterPro" id="IPR011179">
    <property type="entry name" value="IPdP_isomerase"/>
</dbReference>
<keyword evidence="8 11" id="KW-0414">Isoprene biosynthesis</keyword>
<feature type="binding site" evidence="11">
    <location>
        <begin position="4"/>
        <end position="5"/>
    </location>
    <ligand>
        <name>substrate</name>
    </ligand>
</feature>
<evidence type="ECO:0000256" key="9">
    <source>
        <dbReference type="ARBA" id="ARBA00023235"/>
    </source>
</evidence>
<comment type="cofactor">
    <cofactor evidence="11">
        <name>Mg(2+)</name>
        <dbReference type="ChEBI" id="CHEBI:18420"/>
    </cofactor>
</comment>